<dbReference type="Gene3D" id="1.25.40.10">
    <property type="entry name" value="Tetratricopeptide repeat domain"/>
    <property type="match status" value="1"/>
</dbReference>
<evidence type="ECO:0000313" key="8">
    <source>
        <dbReference type="EMBL" id="MBZ4185335.1"/>
    </source>
</evidence>
<feature type="transmembrane region" description="Helical" evidence="5">
    <location>
        <begin position="29"/>
        <end position="48"/>
    </location>
</feature>
<dbReference type="SUPFAM" id="SSF48452">
    <property type="entry name" value="TPR-like"/>
    <property type="match status" value="1"/>
</dbReference>
<keyword evidence="3 4" id="KW-0802">TPR repeat</keyword>
<dbReference type="InterPro" id="IPR056412">
    <property type="entry name" value="Ig_CycH"/>
</dbReference>
<evidence type="ECO:0000256" key="2">
    <source>
        <dbReference type="ARBA" id="ARBA00022748"/>
    </source>
</evidence>
<dbReference type="RefSeq" id="WP_223626709.1">
    <property type="nucleotide sequence ID" value="NZ_JAIQDJ010000001.1"/>
</dbReference>
<dbReference type="InterPro" id="IPR051263">
    <property type="entry name" value="C-type_cytochrome_biogenesis"/>
</dbReference>
<reference evidence="8" key="1">
    <citation type="submission" date="2021-09" db="EMBL/GenBank/DDBJ databases">
        <authorList>
            <person name="Wu T."/>
            <person name="Guo S.Z."/>
        </authorList>
    </citation>
    <scope>NUCLEOTIDE SEQUENCE</scope>
    <source>
        <strain evidence="8">RSS-23</strain>
    </source>
</reference>
<dbReference type="InterPro" id="IPR056413">
    <property type="entry name" value="TPR_CcmH_CycH"/>
</dbReference>
<evidence type="ECO:0000259" key="6">
    <source>
        <dbReference type="Pfam" id="PF23892"/>
    </source>
</evidence>
<sequence>MVMAALIVIAIVLGLIVLATVLRPLWASARGVALGIAGISLLSAGLLYQLLGTPQALDAAARQAPQTLEAAIEQLKTALARDPKQAEGWVLLAQAYQRTGDTGGARDAFAKAAALSADDADLQTDAAQARAMADAAHNFDAQALALLHRALQINPKHQRARWFLGVTQRQAGQNAQAAATWAPLLAQVDASTAASLRKEINVARNLAGQPPLPDAPPAAAASVLLTVKVSLDPSLAARVRLQPDAKVFVIARQVGGPPMPVAAQKHAVSELPFSASLSDADSPMPTLKLSQMTEVELVARLSATGEAMPQAGDLQSKPLRVHLPAKDAVDLVIGTP</sequence>
<comment type="caution">
    <text evidence="8">The sequence shown here is derived from an EMBL/GenBank/DDBJ whole genome shotgun (WGS) entry which is preliminary data.</text>
</comment>
<evidence type="ECO:0000256" key="4">
    <source>
        <dbReference type="PROSITE-ProRule" id="PRU00339"/>
    </source>
</evidence>
<evidence type="ECO:0000259" key="7">
    <source>
        <dbReference type="Pfam" id="PF23914"/>
    </source>
</evidence>
<dbReference type="Pfam" id="PF23914">
    <property type="entry name" value="TPR_CcmH_CycH"/>
    <property type="match status" value="1"/>
</dbReference>
<evidence type="ECO:0000313" key="9">
    <source>
        <dbReference type="Proteomes" id="UP001430290"/>
    </source>
</evidence>
<organism evidence="8 9">
    <name type="scientific">Thermomonas beijingensis</name>
    <dbReference type="NCBI Taxonomy" id="2872701"/>
    <lineage>
        <taxon>Bacteria</taxon>
        <taxon>Pseudomonadati</taxon>
        <taxon>Pseudomonadota</taxon>
        <taxon>Gammaproteobacteria</taxon>
        <taxon>Lysobacterales</taxon>
        <taxon>Lysobacteraceae</taxon>
        <taxon>Thermomonas</taxon>
    </lineage>
</organism>
<feature type="repeat" description="TPR" evidence="4">
    <location>
        <begin position="86"/>
        <end position="119"/>
    </location>
</feature>
<accession>A0ABS7TBW0</accession>
<keyword evidence="9" id="KW-1185">Reference proteome</keyword>
<protein>
    <submittedName>
        <fullName evidence="8">Cytochrome C biogenesis protein</fullName>
    </submittedName>
</protein>
<feature type="domain" description="Cytochrome c-type biogenesis protein H Ig-like" evidence="6">
    <location>
        <begin position="225"/>
        <end position="333"/>
    </location>
</feature>
<dbReference type="PANTHER" id="PTHR47870:SF1">
    <property type="entry name" value="CYTOCHROME C-TYPE BIOGENESIS PROTEIN CCMH"/>
    <property type="match status" value="1"/>
</dbReference>
<keyword evidence="2" id="KW-0201">Cytochrome c-type biogenesis</keyword>
<keyword evidence="5" id="KW-0472">Membrane</keyword>
<dbReference type="PANTHER" id="PTHR47870">
    <property type="entry name" value="CYTOCHROME C-TYPE BIOGENESIS PROTEIN CCMH"/>
    <property type="match status" value="1"/>
</dbReference>
<evidence type="ECO:0000256" key="3">
    <source>
        <dbReference type="ARBA" id="ARBA00022803"/>
    </source>
</evidence>
<keyword evidence="5" id="KW-1133">Transmembrane helix</keyword>
<dbReference type="Pfam" id="PF23892">
    <property type="entry name" value="Ig_CycH"/>
    <property type="match status" value="1"/>
</dbReference>
<keyword evidence="1" id="KW-0677">Repeat</keyword>
<keyword evidence="5" id="KW-0812">Transmembrane</keyword>
<evidence type="ECO:0000256" key="5">
    <source>
        <dbReference type="SAM" id="Phobius"/>
    </source>
</evidence>
<name>A0ABS7TBW0_9GAMM</name>
<dbReference type="InterPro" id="IPR011990">
    <property type="entry name" value="TPR-like_helical_dom_sf"/>
</dbReference>
<gene>
    <name evidence="8" type="ORF">K7B09_03215</name>
</gene>
<dbReference type="EMBL" id="JAIQDJ010000001">
    <property type="protein sequence ID" value="MBZ4185335.1"/>
    <property type="molecule type" value="Genomic_DNA"/>
</dbReference>
<dbReference type="InterPro" id="IPR019734">
    <property type="entry name" value="TPR_rpt"/>
</dbReference>
<dbReference type="Proteomes" id="UP001430290">
    <property type="component" value="Unassembled WGS sequence"/>
</dbReference>
<evidence type="ECO:0000256" key="1">
    <source>
        <dbReference type="ARBA" id="ARBA00022737"/>
    </source>
</evidence>
<dbReference type="PROSITE" id="PS50005">
    <property type="entry name" value="TPR"/>
    <property type="match status" value="1"/>
</dbReference>
<proteinExistence type="predicted"/>
<feature type="domain" description="Cytochrome c-type biogenesis protein H TPR" evidence="7">
    <location>
        <begin position="74"/>
        <end position="191"/>
    </location>
</feature>